<evidence type="ECO:0000256" key="1">
    <source>
        <dbReference type="SAM" id="MobiDB-lite"/>
    </source>
</evidence>
<comment type="caution">
    <text evidence="2">The sequence shown here is derived from an EMBL/GenBank/DDBJ whole genome shotgun (WGS) entry which is preliminary data.</text>
</comment>
<feature type="region of interest" description="Disordered" evidence="1">
    <location>
        <begin position="1"/>
        <end position="38"/>
    </location>
</feature>
<dbReference type="Proteomes" id="UP001345963">
    <property type="component" value="Unassembled WGS sequence"/>
</dbReference>
<gene>
    <name evidence="2" type="ORF">ATANTOWER_000505</name>
</gene>
<reference evidence="2 3" key="1">
    <citation type="submission" date="2021-07" db="EMBL/GenBank/DDBJ databases">
        <authorList>
            <person name="Palmer J.M."/>
        </authorList>
    </citation>
    <scope>NUCLEOTIDE SEQUENCE [LARGE SCALE GENOMIC DNA]</scope>
    <source>
        <strain evidence="2 3">AT_MEX2019</strain>
        <tissue evidence="2">Muscle</tissue>
    </source>
</reference>
<organism evidence="2 3">
    <name type="scientific">Ataeniobius toweri</name>
    <dbReference type="NCBI Taxonomy" id="208326"/>
    <lineage>
        <taxon>Eukaryota</taxon>
        <taxon>Metazoa</taxon>
        <taxon>Chordata</taxon>
        <taxon>Craniata</taxon>
        <taxon>Vertebrata</taxon>
        <taxon>Euteleostomi</taxon>
        <taxon>Actinopterygii</taxon>
        <taxon>Neopterygii</taxon>
        <taxon>Teleostei</taxon>
        <taxon>Neoteleostei</taxon>
        <taxon>Acanthomorphata</taxon>
        <taxon>Ovalentaria</taxon>
        <taxon>Atherinomorphae</taxon>
        <taxon>Cyprinodontiformes</taxon>
        <taxon>Goodeidae</taxon>
        <taxon>Ataeniobius</taxon>
    </lineage>
</organism>
<evidence type="ECO:0000313" key="2">
    <source>
        <dbReference type="EMBL" id="MED6235797.1"/>
    </source>
</evidence>
<sequence>TDPQRGEDGQTSRGRTRQLTPPAAPDQRAPGGDFHWYRKKKHGTRFSFTL</sequence>
<protein>
    <submittedName>
        <fullName evidence="2">Uncharacterized protein</fullName>
    </submittedName>
</protein>
<proteinExistence type="predicted"/>
<dbReference type="EMBL" id="JAHUTI010010885">
    <property type="protein sequence ID" value="MED6235797.1"/>
    <property type="molecule type" value="Genomic_DNA"/>
</dbReference>
<evidence type="ECO:0000313" key="3">
    <source>
        <dbReference type="Proteomes" id="UP001345963"/>
    </source>
</evidence>
<feature type="compositionally biased region" description="Basic and acidic residues" evidence="1">
    <location>
        <begin position="1"/>
        <end position="10"/>
    </location>
</feature>
<keyword evidence="3" id="KW-1185">Reference proteome</keyword>
<feature type="non-terminal residue" evidence="2">
    <location>
        <position position="1"/>
    </location>
</feature>
<accession>A0ABU7ACR3</accession>
<name>A0ABU7ACR3_9TELE</name>